<dbReference type="EMBL" id="JBHTLP010000011">
    <property type="protein sequence ID" value="MFD1143044.1"/>
    <property type="molecule type" value="Genomic_DNA"/>
</dbReference>
<reference evidence="2" key="1">
    <citation type="journal article" date="2019" name="Int. J. Syst. Evol. Microbiol.">
        <title>The Global Catalogue of Microorganisms (GCM) 10K type strain sequencing project: providing services to taxonomists for standard genome sequencing and annotation.</title>
        <authorList>
            <consortium name="The Broad Institute Genomics Platform"/>
            <consortium name="The Broad Institute Genome Sequencing Center for Infectious Disease"/>
            <person name="Wu L."/>
            <person name="Ma J."/>
        </authorList>
    </citation>
    <scope>NUCLEOTIDE SEQUENCE [LARGE SCALE GENOMIC DNA]</scope>
    <source>
        <strain evidence="2">CCUG 55608</strain>
    </source>
</reference>
<organism evidence="1 2">
    <name type="scientific">Larkinella insperata</name>
    <dbReference type="NCBI Taxonomy" id="332158"/>
    <lineage>
        <taxon>Bacteria</taxon>
        <taxon>Pseudomonadati</taxon>
        <taxon>Bacteroidota</taxon>
        <taxon>Cytophagia</taxon>
        <taxon>Cytophagales</taxon>
        <taxon>Spirosomataceae</taxon>
        <taxon>Larkinella</taxon>
    </lineage>
</organism>
<sequence>MFSAPNILEYDGNRLAQYEFSARFRFRNKITGEPINVSAWGLQLRATSESGSPSFSYLMATMLQSTGPGTNDELICLAQTPRLAGLTDGSDADNRTFILWLSRAGSVGRKLLARVRMNIDPTPDGDVYRNGPLDPEVFVLEIDLGTGEYQGQLADPTAIYDGLYQMVTGRQKTDQATDFNQMANLPNPMESVLFTIAEPTVIDGETFLPGRYWKNSDGTIDRALTERVYPNNQA</sequence>
<evidence type="ECO:0000313" key="2">
    <source>
        <dbReference type="Proteomes" id="UP001597116"/>
    </source>
</evidence>
<proteinExistence type="predicted"/>
<gene>
    <name evidence="1" type="ORF">ACFQ4C_18095</name>
</gene>
<accession>A0ABW3QA50</accession>
<protein>
    <submittedName>
        <fullName evidence="1">Uncharacterized protein</fullName>
    </submittedName>
</protein>
<dbReference type="Proteomes" id="UP001597116">
    <property type="component" value="Unassembled WGS sequence"/>
</dbReference>
<comment type="caution">
    <text evidence="1">The sequence shown here is derived from an EMBL/GenBank/DDBJ whole genome shotgun (WGS) entry which is preliminary data.</text>
</comment>
<keyword evidence="2" id="KW-1185">Reference proteome</keyword>
<evidence type="ECO:0000313" key="1">
    <source>
        <dbReference type="EMBL" id="MFD1143044.1"/>
    </source>
</evidence>
<dbReference type="RefSeq" id="WP_265990884.1">
    <property type="nucleotide sequence ID" value="NZ_CP110973.1"/>
</dbReference>
<name>A0ABW3QA50_9BACT</name>